<name>A0AAV5SGY8_9BILA</name>
<dbReference type="EMBL" id="BTSX01000002">
    <property type="protein sequence ID" value="GMS82632.1"/>
    <property type="molecule type" value="Genomic_DNA"/>
</dbReference>
<accession>A0AAV5SGY8</accession>
<comment type="caution">
    <text evidence="1">The sequence shown here is derived from an EMBL/GenBank/DDBJ whole genome shotgun (WGS) entry which is preliminary data.</text>
</comment>
<feature type="non-terminal residue" evidence="1">
    <location>
        <position position="1"/>
    </location>
</feature>
<evidence type="ECO:0000313" key="1">
    <source>
        <dbReference type="EMBL" id="GMS82632.1"/>
    </source>
</evidence>
<proteinExistence type="predicted"/>
<gene>
    <name evidence="1" type="ORF">PENTCL1PPCAC_4807</name>
</gene>
<organism evidence="1 2">
    <name type="scientific">Pristionchus entomophagus</name>
    <dbReference type="NCBI Taxonomy" id="358040"/>
    <lineage>
        <taxon>Eukaryota</taxon>
        <taxon>Metazoa</taxon>
        <taxon>Ecdysozoa</taxon>
        <taxon>Nematoda</taxon>
        <taxon>Chromadorea</taxon>
        <taxon>Rhabditida</taxon>
        <taxon>Rhabditina</taxon>
        <taxon>Diplogasteromorpha</taxon>
        <taxon>Diplogasteroidea</taxon>
        <taxon>Neodiplogasteridae</taxon>
        <taxon>Pristionchus</taxon>
    </lineage>
</organism>
<reference evidence="1" key="1">
    <citation type="submission" date="2023-10" db="EMBL/GenBank/DDBJ databases">
        <title>Genome assembly of Pristionchus species.</title>
        <authorList>
            <person name="Yoshida K."/>
            <person name="Sommer R.J."/>
        </authorList>
    </citation>
    <scope>NUCLEOTIDE SEQUENCE</scope>
    <source>
        <strain evidence="1">RS0144</strain>
    </source>
</reference>
<protein>
    <submittedName>
        <fullName evidence="1">Uncharacterized protein</fullName>
    </submittedName>
</protein>
<evidence type="ECO:0000313" key="2">
    <source>
        <dbReference type="Proteomes" id="UP001432027"/>
    </source>
</evidence>
<keyword evidence="2" id="KW-1185">Reference proteome</keyword>
<sequence length="84" mass="9676">RVREMRRAGSDSPSVVLVLEGSCGKENDDCDQQGEQNNNGYCDDNPLTSYPRDFFLFYSSMCHQWKACSRLFLQIVRPLLVVLR</sequence>
<dbReference type="AlphaFoldDB" id="A0AAV5SGY8"/>
<dbReference type="Proteomes" id="UP001432027">
    <property type="component" value="Unassembled WGS sequence"/>
</dbReference>